<reference evidence="7 11" key="2">
    <citation type="journal article" date="2019" name="Nat. Med.">
        <title>A library of human gut bacterial isolates paired with longitudinal multiomics data enables mechanistic microbiome research.</title>
        <authorList>
            <person name="Poyet M."/>
            <person name="Groussin M."/>
            <person name="Gibbons S.M."/>
            <person name="Avila-Pacheco J."/>
            <person name="Jiang X."/>
            <person name="Kearney S.M."/>
            <person name="Perrotta A.R."/>
            <person name="Berdy B."/>
            <person name="Zhao S."/>
            <person name="Lieberman T.D."/>
            <person name="Swanson P.K."/>
            <person name="Smith M."/>
            <person name="Roesemann S."/>
            <person name="Alexander J.E."/>
            <person name="Rich S.A."/>
            <person name="Livny J."/>
            <person name="Vlamakis H."/>
            <person name="Clish C."/>
            <person name="Bullock K."/>
            <person name="Deik A."/>
            <person name="Scott J."/>
            <person name="Pierce K.A."/>
            <person name="Xavier R.J."/>
            <person name="Alm E.J."/>
        </authorList>
    </citation>
    <scope>NUCLEOTIDE SEQUENCE [LARGE SCALE GENOMIC DNA]</scope>
    <source>
        <strain evidence="7 11">BIOML-A183</strain>
    </source>
</reference>
<dbReference type="AlphaFoldDB" id="A0A3A9H013"/>
<dbReference type="InterPro" id="IPR014284">
    <property type="entry name" value="RNA_pol_sigma-70_dom"/>
</dbReference>
<dbReference type="Proteomes" id="UP000283329">
    <property type="component" value="Unassembled WGS sequence"/>
</dbReference>
<dbReference type="SUPFAM" id="SSF88946">
    <property type="entry name" value="Sigma2 domain of RNA polymerase sigma factors"/>
    <property type="match status" value="1"/>
</dbReference>
<accession>A0A3A9H013</accession>
<protein>
    <submittedName>
        <fullName evidence="9">Sigma-70 family RNA polymerase sigma factor</fullName>
    </submittedName>
</protein>
<dbReference type="Proteomes" id="UP001215078">
    <property type="component" value="Unassembled WGS sequence"/>
</dbReference>
<evidence type="ECO:0000259" key="5">
    <source>
        <dbReference type="Pfam" id="PF04542"/>
    </source>
</evidence>
<dbReference type="InterPro" id="IPR013325">
    <property type="entry name" value="RNA_pol_sigma_r2"/>
</dbReference>
<dbReference type="Proteomes" id="UP000460135">
    <property type="component" value="Unassembled WGS sequence"/>
</dbReference>
<dbReference type="PANTHER" id="PTHR43133:SF46">
    <property type="entry name" value="RNA POLYMERASE SIGMA-70 FACTOR ECF SUBFAMILY"/>
    <property type="match status" value="1"/>
</dbReference>
<evidence type="ECO:0000313" key="7">
    <source>
        <dbReference type="EMBL" id="KAA3802526.1"/>
    </source>
</evidence>
<name>A0A3A9H013_BACOV</name>
<dbReference type="InterPro" id="IPR036388">
    <property type="entry name" value="WH-like_DNA-bd_sf"/>
</dbReference>
<dbReference type="EMBL" id="QRJR01000008">
    <property type="protein sequence ID" value="RHH46502.1"/>
    <property type="molecule type" value="Genomic_DNA"/>
</dbReference>
<evidence type="ECO:0000256" key="2">
    <source>
        <dbReference type="ARBA" id="ARBA00023015"/>
    </source>
</evidence>
<dbReference type="NCBIfam" id="TIGR02937">
    <property type="entry name" value="sigma70-ECF"/>
    <property type="match status" value="1"/>
</dbReference>
<reference evidence="8" key="3">
    <citation type="submission" date="2022-10" db="EMBL/GenBank/DDBJ databases">
        <title>Human gut microbiome strain richness.</title>
        <authorList>
            <person name="Chen-Liaw A."/>
        </authorList>
    </citation>
    <scope>NUCLEOTIDE SEQUENCE</scope>
    <source>
        <strain evidence="8">RTP21484st1_H8_RTP21484_190118</strain>
    </source>
</reference>
<evidence type="ECO:0000313" key="8">
    <source>
        <dbReference type="EMBL" id="MDC7962058.1"/>
    </source>
</evidence>
<organism evidence="9 10">
    <name type="scientific">Bacteroides ovatus</name>
    <dbReference type="NCBI Taxonomy" id="28116"/>
    <lineage>
        <taxon>Bacteria</taxon>
        <taxon>Pseudomonadati</taxon>
        <taxon>Bacteroidota</taxon>
        <taxon>Bacteroidia</taxon>
        <taxon>Bacteroidales</taxon>
        <taxon>Bacteroidaceae</taxon>
        <taxon>Bacteroides</taxon>
    </lineage>
</organism>
<dbReference type="EMBL" id="JAQQPO010000070">
    <property type="protein sequence ID" value="MDC7962058.1"/>
    <property type="molecule type" value="Genomic_DNA"/>
</dbReference>
<dbReference type="Gene3D" id="1.10.10.10">
    <property type="entry name" value="Winged helix-like DNA-binding domain superfamily/Winged helix DNA-binding domain"/>
    <property type="match status" value="1"/>
</dbReference>
<dbReference type="InterPro" id="IPR013324">
    <property type="entry name" value="RNA_pol_sigma_r3/r4-like"/>
</dbReference>
<dbReference type="SUPFAM" id="SSF88659">
    <property type="entry name" value="Sigma3 and sigma4 domains of RNA polymerase sigma factors"/>
    <property type="match status" value="1"/>
</dbReference>
<evidence type="ECO:0000313" key="10">
    <source>
        <dbReference type="Proteomes" id="UP000283329"/>
    </source>
</evidence>
<evidence type="ECO:0000313" key="11">
    <source>
        <dbReference type="Proteomes" id="UP000460135"/>
    </source>
</evidence>
<dbReference type="InterPro" id="IPR039425">
    <property type="entry name" value="RNA_pol_sigma-70-like"/>
</dbReference>
<evidence type="ECO:0000313" key="9">
    <source>
        <dbReference type="EMBL" id="RHH46502.1"/>
    </source>
</evidence>
<dbReference type="GO" id="GO:0003677">
    <property type="term" value="F:DNA binding"/>
    <property type="evidence" value="ECO:0007669"/>
    <property type="project" value="InterPro"/>
</dbReference>
<keyword evidence="2" id="KW-0805">Transcription regulation</keyword>
<dbReference type="KEGG" id="boa:Bovatus_00016"/>
<feature type="domain" description="RNA polymerase sigma factor 70 region 4 type 2" evidence="6">
    <location>
        <begin position="123"/>
        <end position="167"/>
    </location>
</feature>
<evidence type="ECO:0000259" key="6">
    <source>
        <dbReference type="Pfam" id="PF08281"/>
    </source>
</evidence>
<feature type="domain" description="RNA polymerase sigma-70 region 2" evidence="5">
    <location>
        <begin position="22"/>
        <end position="83"/>
    </location>
</feature>
<dbReference type="GO" id="GO:0006352">
    <property type="term" value="P:DNA-templated transcription initiation"/>
    <property type="evidence" value="ECO:0007669"/>
    <property type="project" value="InterPro"/>
</dbReference>
<keyword evidence="3" id="KW-0731">Sigma factor</keyword>
<gene>
    <name evidence="9" type="ORF">DW206_11410</name>
    <name evidence="7" type="ORF">F3F51_18695</name>
    <name evidence="8" type="ORF">PQ628_28075</name>
</gene>
<dbReference type="Pfam" id="PF08281">
    <property type="entry name" value="Sigma70_r4_2"/>
    <property type="match status" value="1"/>
</dbReference>
<dbReference type="GO" id="GO:0016987">
    <property type="term" value="F:sigma factor activity"/>
    <property type="evidence" value="ECO:0007669"/>
    <property type="project" value="UniProtKB-KW"/>
</dbReference>
<evidence type="ECO:0000256" key="3">
    <source>
        <dbReference type="ARBA" id="ARBA00023082"/>
    </source>
</evidence>
<dbReference type="InterPro" id="IPR013249">
    <property type="entry name" value="RNA_pol_sigma70_r4_t2"/>
</dbReference>
<proteinExistence type="inferred from homology"/>
<dbReference type="RefSeq" id="WP_004296996.1">
    <property type="nucleotide sequence ID" value="NZ_BAABYV010000001.1"/>
</dbReference>
<keyword evidence="4" id="KW-0804">Transcription</keyword>
<comment type="caution">
    <text evidence="9">The sequence shown here is derived from an EMBL/GenBank/DDBJ whole genome shotgun (WGS) entry which is preliminary data.</text>
</comment>
<dbReference type="Pfam" id="PF04542">
    <property type="entry name" value="Sigma70_r2"/>
    <property type="match status" value="1"/>
</dbReference>
<dbReference type="Gene3D" id="1.10.1740.10">
    <property type="match status" value="1"/>
</dbReference>
<dbReference type="GeneID" id="29455360"/>
<dbReference type="EMBL" id="VWLX01000014">
    <property type="protein sequence ID" value="KAA3802526.1"/>
    <property type="molecule type" value="Genomic_DNA"/>
</dbReference>
<evidence type="ECO:0000256" key="1">
    <source>
        <dbReference type="ARBA" id="ARBA00010641"/>
    </source>
</evidence>
<reference evidence="9 10" key="1">
    <citation type="submission" date="2018-08" db="EMBL/GenBank/DDBJ databases">
        <title>A genome reference for cultivated species of the human gut microbiota.</title>
        <authorList>
            <person name="Zou Y."/>
            <person name="Xue W."/>
            <person name="Luo G."/>
        </authorList>
    </citation>
    <scope>NUCLEOTIDE SEQUENCE [LARGE SCALE GENOMIC DNA]</scope>
    <source>
        <strain evidence="9 10">AM17-48</strain>
    </source>
</reference>
<sequence>METEDMQTMNSTTNQLLTETYTSLCPIIIHYINRKINDYESARDMAQDVFLRLMEYKQILRKETVRSMAFFIAHNLVVDYLRRYYKKQEMSAYFYEYGVNITDDTESGVIANDLSAQENLKLLLLSPQRRTVYIMSRFQGKTAPEISEELCLSRRTIENHLLASRKEIREYIKSCI</sequence>
<comment type="similarity">
    <text evidence="1">Belongs to the sigma-70 factor family. ECF subfamily.</text>
</comment>
<dbReference type="PANTHER" id="PTHR43133">
    <property type="entry name" value="RNA POLYMERASE ECF-TYPE SIGMA FACTO"/>
    <property type="match status" value="1"/>
</dbReference>
<dbReference type="InterPro" id="IPR007627">
    <property type="entry name" value="RNA_pol_sigma70_r2"/>
</dbReference>
<evidence type="ECO:0000256" key="4">
    <source>
        <dbReference type="ARBA" id="ARBA00023163"/>
    </source>
</evidence>